<evidence type="ECO:0000313" key="2">
    <source>
        <dbReference type="EMBL" id="EEN68635.1"/>
    </source>
</evidence>
<name>C3XTK9_BRAFL</name>
<protein>
    <submittedName>
        <fullName evidence="2">Uncharacterized protein</fullName>
    </submittedName>
</protein>
<dbReference type="InParanoid" id="C3XTK9"/>
<dbReference type="EMBL" id="GG666463">
    <property type="protein sequence ID" value="EEN68635.1"/>
    <property type="molecule type" value="Genomic_DNA"/>
</dbReference>
<proteinExistence type="predicted"/>
<feature type="compositionally biased region" description="Low complexity" evidence="1">
    <location>
        <begin position="78"/>
        <end position="91"/>
    </location>
</feature>
<reference evidence="2" key="1">
    <citation type="journal article" date="2008" name="Nature">
        <title>The amphioxus genome and the evolution of the chordate karyotype.</title>
        <authorList>
            <consortium name="US DOE Joint Genome Institute (JGI-PGF)"/>
            <person name="Putnam N.H."/>
            <person name="Butts T."/>
            <person name="Ferrier D.E.K."/>
            <person name="Furlong R.F."/>
            <person name="Hellsten U."/>
            <person name="Kawashima T."/>
            <person name="Robinson-Rechavi M."/>
            <person name="Shoguchi E."/>
            <person name="Terry A."/>
            <person name="Yu J.-K."/>
            <person name="Benito-Gutierrez E.L."/>
            <person name="Dubchak I."/>
            <person name="Garcia-Fernandez J."/>
            <person name="Gibson-Brown J.J."/>
            <person name="Grigoriev I.V."/>
            <person name="Horton A.C."/>
            <person name="de Jong P.J."/>
            <person name="Jurka J."/>
            <person name="Kapitonov V.V."/>
            <person name="Kohara Y."/>
            <person name="Kuroki Y."/>
            <person name="Lindquist E."/>
            <person name="Lucas S."/>
            <person name="Osoegawa K."/>
            <person name="Pennacchio L.A."/>
            <person name="Salamov A.A."/>
            <person name="Satou Y."/>
            <person name="Sauka-Spengler T."/>
            <person name="Schmutz J."/>
            <person name="Shin-I T."/>
            <person name="Toyoda A."/>
            <person name="Bronner-Fraser M."/>
            <person name="Fujiyama A."/>
            <person name="Holland L.Z."/>
            <person name="Holland P.W.H."/>
            <person name="Satoh N."/>
            <person name="Rokhsar D.S."/>
        </authorList>
    </citation>
    <scope>NUCLEOTIDE SEQUENCE [LARGE SCALE GENOMIC DNA]</scope>
    <source>
        <strain evidence="2">S238N-H82</strain>
        <tissue evidence="2">Testes</tissue>
    </source>
</reference>
<evidence type="ECO:0000256" key="1">
    <source>
        <dbReference type="SAM" id="MobiDB-lite"/>
    </source>
</evidence>
<dbReference type="AlphaFoldDB" id="C3XTK9"/>
<accession>C3XTK9</accession>
<feature type="region of interest" description="Disordered" evidence="1">
    <location>
        <begin position="44"/>
        <end position="103"/>
    </location>
</feature>
<sequence>MMMMTSQEVQESISLPSFWQVSDERGLAKLKDVTRLTSEARQLQIADQTNSLKRRCRRKGDRSPSGHTRPARRRQRGPRPATALPLSAASSHRCRDRRLPQAMSGKGTELDVLTISYFLHQHGAAFLLPPLKGVVRSEKQLISAS</sequence>
<organism>
    <name type="scientific">Branchiostoma floridae</name>
    <name type="common">Florida lancelet</name>
    <name type="synonym">Amphioxus</name>
    <dbReference type="NCBI Taxonomy" id="7739"/>
    <lineage>
        <taxon>Eukaryota</taxon>
        <taxon>Metazoa</taxon>
        <taxon>Chordata</taxon>
        <taxon>Cephalochordata</taxon>
        <taxon>Leptocardii</taxon>
        <taxon>Amphioxiformes</taxon>
        <taxon>Branchiostomatidae</taxon>
        <taxon>Branchiostoma</taxon>
    </lineage>
</organism>
<gene>
    <name evidence="2" type="ORF">BRAFLDRAFT_122154</name>
</gene>